<gene>
    <name evidence="1" type="ORF">TanjilG_17263</name>
</gene>
<name>A0A4P1R112_LUPAN</name>
<dbReference type="EMBL" id="CM007373">
    <property type="protein sequence ID" value="OIV99453.1"/>
    <property type="molecule type" value="Genomic_DNA"/>
</dbReference>
<sequence>MMASLVKKCIGYRIDENKKKSIGKFSRMLKSLLSVFEVEQIMHAEMVCQTNQIAPEKVIVNSELVDWDQLILLLSCPNPPKGLKQGCYWYDKASGLTEEDHT</sequence>
<proteinExistence type="predicted"/>
<dbReference type="Proteomes" id="UP000188354">
    <property type="component" value="Chromosome LG13"/>
</dbReference>
<dbReference type="Gramene" id="OIV99453">
    <property type="protein sequence ID" value="OIV99453"/>
    <property type="gene ID" value="TanjilG_17263"/>
</dbReference>
<dbReference type="AlphaFoldDB" id="A0A4P1R112"/>
<reference evidence="1 2" key="1">
    <citation type="journal article" date="2017" name="Plant Biotechnol. J.">
        <title>A comprehensive draft genome sequence for lupin (Lupinus angustifolius), an emerging health food: insights into plant-microbe interactions and legume evolution.</title>
        <authorList>
            <person name="Hane J.K."/>
            <person name="Ming Y."/>
            <person name="Kamphuis L.G."/>
            <person name="Nelson M.N."/>
            <person name="Garg G."/>
            <person name="Atkins C.A."/>
            <person name="Bayer P.E."/>
            <person name="Bravo A."/>
            <person name="Bringans S."/>
            <person name="Cannon S."/>
            <person name="Edwards D."/>
            <person name="Foley R."/>
            <person name="Gao L.L."/>
            <person name="Harrison M.J."/>
            <person name="Huang W."/>
            <person name="Hurgobin B."/>
            <person name="Li S."/>
            <person name="Liu C.W."/>
            <person name="McGrath A."/>
            <person name="Morahan G."/>
            <person name="Murray J."/>
            <person name="Weller J."/>
            <person name="Jian J."/>
            <person name="Singh K.B."/>
        </authorList>
    </citation>
    <scope>NUCLEOTIDE SEQUENCE [LARGE SCALE GENOMIC DNA]</scope>
    <source>
        <strain evidence="2">cv. Tanjil</strain>
        <tissue evidence="1">Whole plant</tissue>
    </source>
</reference>
<evidence type="ECO:0000313" key="1">
    <source>
        <dbReference type="EMBL" id="OIV99453.1"/>
    </source>
</evidence>
<evidence type="ECO:0000313" key="2">
    <source>
        <dbReference type="Proteomes" id="UP000188354"/>
    </source>
</evidence>
<protein>
    <submittedName>
        <fullName evidence="1">Uncharacterized protein</fullName>
    </submittedName>
</protein>
<accession>A0A4P1R112</accession>
<organism evidence="1 2">
    <name type="scientific">Lupinus angustifolius</name>
    <name type="common">Narrow-leaved blue lupine</name>
    <dbReference type="NCBI Taxonomy" id="3871"/>
    <lineage>
        <taxon>Eukaryota</taxon>
        <taxon>Viridiplantae</taxon>
        <taxon>Streptophyta</taxon>
        <taxon>Embryophyta</taxon>
        <taxon>Tracheophyta</taxon>
        <taxon>Spermatophyta</taxon>
        <taxon>Magnoliopsida</taxon>
        <taxon>eudicotyledons</taxon>
        <taxon>Gunneridae</taxon>
        <taxon>Pentapetalae</taxon>
        <taxon>rosids</taxon>
        <taxon>fabids</taxon>
        <taxon>Fabales</taxon>
        <taxon>Fabaceae</taxon>
        <taxon>Papilionoideae</taxon>
        <taxon>50 kb inversion clade</taxon>
        <taxon>genistoids sensu lato</taxon>
        <taxon>core genistoids</taxon>
        <taxon>Genisteae</taxon>
        <taxon>Lupinus</taxon>
    </lineage>
</organism>
<keyword evidence="2" id="KW-1185">Reference proteome</keyword>
<dbReference type="PANTHER" id="PTHR36486:SF4">
    <property type="entry name" value="PH DOMAIN-CONTAINING PROTEIN"/>
    <property type="match status" value="1"/>
</dbReference>
<dbReference type="STRING" id="3871.A0A4P1R112"/>
<dbReference type="InterPro" id="IPR053057">
    <property type="entry name" value="XLG_GTP-binding"/>
</dbReference>
<dbReference type="PANTHER" id="PTHR36486">
    <property type="entry name" value="OS01G0977800 PROTEIN"/>
    <property type="match status" value="1"/>
</dbReference>